<reference evidence="1 2" key="1">
    <citation type="submission" date="2019-10" db="EMBL/GenBank/DDBJ databases">
        <title>Bifidobacterium from non-human primates.</title>
        <authorList>
            <person name="Modesto M."/>
        </authorList>
    </citation>
    <scope>NUCLEOTIDE SEQUENCE [LARGE SCALE GENOMIC DNA]</scope>
    <source>
        <strain evidence="1 2">SMA15</strain>
    </source>
</reference>
<accession>A0A6L9SUI4</accession>
<comment type="caution">
    <text evidence="1">The sequence shown here is derived from an EMBL/GenBank/DDBJ whole genome shotgun (WGS) entry which is preliminary data.</text>
</comment>
<protein>
    <submittedName>
        <fullName evidence="1">Uncharacterized protein</fullName>
    </submittedName>
</protein>
<proteinExistence type="predicted"/>
<gene>
    <name evidence="1" type="ORF">GFD21_10185</name>
</gene>
<evidence type="ECO:0000313" key="1">
    <source>
        <dbReference type="EMBL" id="NEG56114.1"/>
    </source>
</evidence>
<dbReference type="EMBL" id="WHZV01000012">
    <property type="protein sequence ID" value="NEG56114.1"/>
    <property type="molecule type" value="Genomic_DNA"/>
</dbReference>
<sequence length="74" mass="8437">MVRILLVAGACVAAILLLGLLVLWMDWMEARCSPHARPYPMPPRHWSGQYSKPLGHPVEGLHHIHRMKGEDHDH</sequence>
<dbReference type="Proteomes" id="UP000483293">
    <property type="component" value="Unassembled WGS sequence"/>
</dbReference>
<name>A0A6L9SUI4_9BIFI</name>
<organism evidence="1 2">
    <name type="scientific">Bifidobacterium platyrrhinorum</name>
    <dbReference type="NCBI Taxonomy" id="2661628"/>
    <lineage>
        <taxon>Bacteria</taxon>
        <taxon>Bacillati</taxon>
        <taxon>Actinomycetota</taxon>
        <taxon>Actinomycetes</taxon>
        <taxon>Bifidobacteriales</taxon>
        <taxon>Bifidobacteriaceae</taxon>
        <taxon>Bifidobacterium</taxon>
    </lineage>
</organism>
<evidence type="ECO:0000313" key="2">
    <source>
        <dbReference type="Proteomes" id="UP000483293"/>
    </source>
</evidence>
<keyword evidence="2" id="KW-1185">Reference proteome</keyword>
<dbReference type="RefSeq" id="WP_163197874.1">
    <property type="nucleotide sequence ID" value="NZ_WHZV01000012.1"/>
</dbReference>
<dbReference type="AlphaFoldDB" id="A0A6L9SUI4"/>